<proteinExistence type="predicted"/>
<gene>
    <name evidence="1" type="ORF">BN2614_LOCUS7</name>
</gene>
<feature type="non-terminal residue" evidence="1">
    <location>
        <position position="68"/>
    </location>
</feature>
<dbReference type="EMBL" id="CYRY02046241">
    <property type="protein sequence ID" value="VCX41909.1"/>
    <property type="molecule type" value="Genomic_DNA"/>
</dbReference>
<evidence type="ECO:0000313" key="1">
    <source>
        <dbReference type="EMBL" id="VCX41909.1"/>
    </source>
</evidence>
<accession>A0A9X9MD49</accession>
<name>A0A9X9MD49_GULGU</name>
<comment type="caution">
    <text evidence="1">The sequence shown here is derived from an EMBL/GenBank/DDBJ whole genome shotgun (WGS) entry which is preliminary data.</text>
</comment>
<keyword evidence="2" id="KW-1185">Reference proteome</keyword>
<sequence length="68" mass="7625">MKISYQVINLQWLNQGHTSPPMNISSALVIKPRTFISTAKAPCFFCFFLESKARFIDIQSSQGGRGSE</sequence>
<reference evidence="1 2" key="1">
    <citation type="submission" date="2018-10" db="EMBL/GenBank/DDBJ databases">
        <authorList>
            <person name="Ekblom R."/>
            <person name="Jareborg N."/>
        </authorList>
    </citation>
    <scope>NUCLEOTIDE SEQUENCE [LARGE SCALE GENOMIC DNA]</scope>
    <source>
        <tissue evidence="1">Muscle</tissue>
    </source>
</reference>
<evidence type="ECO:0000313" key="2">
    <source>
        <dbReference type="Proteomes" id="UP000269945"/>
    </source>
</evidence>
<protein>
    <submittedName>
        <fullName evidence="1">Uncharacterized protein</fullName>
    </submittedName>
</protein>
<organism evidence="1 2">
    <name type="scientific">Gulo gulo</name>
    <name type="common">Wolverine</name>
    <name type="synonym">Gluton</name>
    <dbReference type="NCBI Taxonomy" id="48420"/>
    <lineage>
        <taxon>Eukaryota</taxon>
        <taxon>Metazoa</taxon>
        <taxon>Chordata</taxon>
        <taxon>Craniata</taxon>
        <taxon>Vertebrata</taxon>
        <taxon>Euteleostomi</taxon>
        <taxon>Mammalia</taxon>
        <taxon>Eutheria</taxon>
        <taxon>Laurasiatheria</taxon>
        <taxon>Carnivora</taxon>
        <taxon>Caniformia</taxon>
        <taxon>Musteloidea</taxon>
        <taxon>Mustelidae</taxon>
        <taxon>Guloninae</taxon>
        <taxon>Gulo</taxon>
    </lineage>
</organism>
<dbReference type="Proteomes" id="UP000269945">
    <property type="component" value="Unassembled WGS sequence"/>
</dbReference>
<dbReference type="AlphaFoldDB" id="A0A9X9MD49"/>